<keyword evidence="3" id="KW-0614">Plasmid</keyword>
<accession>A0A0H5Q6I1</accession>
<proteinExistence type="predicted"/>
<name>A0A0H5Q6I1_9ZZZZ</name>
<reference evidence="3" key="2">
    <citation type="submission" date="2015-07" db="EMBL/GenBank/DDBJ databases">
        <title>Plasmids, circular viruses and viroids from rat gut.</title>
        <authorList>
            <person name="Jorgensen T.J."/>
            <person name="Hansen M.A."/>
            <person name="Xu Z."/>
            <person name="Tabak M.A."/>
            <person name="Sorensen S.J."/>
            <person name="Hansen L.H."/>
        </authorList>
    </citation>
    <scope>NUCLEOTIDE SEQUENCE</scope>
    <source>
        <plasmid evidence="3">pRGFK1613</plasmid>
    </source>
</reference>
<geneLocation type="plasmid" evidence="3">
    <name>pRGFK1613</name>
</geneLocation>
<sequence>MRKILIYEVIYVSESEKMTGVTPDMVGLTPGTDPNKTRATGGKKKAQPKKELKSRIFNCLQYEKNPKTGADLHFTEANILKCVAHKSITRYAYIRHDKDVVTEWDVENGTGSYTEADLGQPKGVHWHIVLETAKGLMPVSTIARWLGIPESMVEIPKGRGAFIDCVEYLRHSDIRQELKGKYVYEADEVKANFDWQTEVTEMVLRKTKYERPLSQADFLKNEVLYNGMRLAEVQERYPSIYMKEQTVFDRLRMKYLVERAPLPASRINFYIEGLTGYGKDTMARSIARGLFPELAKQCDEDVYFEIGGKKVTFDSYDGQPVIIWSEFRAETFVNALGGYEEVLGAIDIIPKNNRHHKKFGAVKLINSVNIVTSTEPYAEFLKGLIPESDPDPSQANRRFPLIIPIHVKDFDILINSGYLGADTYRDYTAYKNIVGSFGALARRLNTRPELLIRAESELIKPVIDAHGVVEGNLHHDEFKGMSDEEILDVFRHEGYGIEKTYRDKTEDELKAEYQTYLKRCYENDKASCKAYTDTYNEWLGSYWVNECMPYEVWLSQTARKICDE</sequence>
<feature type="region of interest" description="Disordered" evidence="1">
    <location>
        <begin position="25"/>
        <end position="47"/>
    </location>
</feature>
<dbReference type="EMBL" id="LN854124">
    <property type="protein sequence ID" value="CRY97508.1"/>
    <property type="molecule type" value="Genomic_DNA"/>
</dbReference>
<reference evidence="3" key="1">
    <citation type="submission" date="2015-06" db="EMBL/GenBank/DDBJ databases">
        <authorList>
            <person name="Joergensen T."/>
        </authorList>
    </citation>
    <scope>NUCLEOTIDE SEQUENCE</scope>
    <source>
        <plasmid evidence="3">pRGFK1613</plasmid>
    </source>
</reference>
<dbReference type="AlphaFoldDB" id="A0A0H5Q6I1"/>
<organism evidence="3">
    <name type="scientific">uncultured prokaryote</name>
    <dbReference type="NCBI Taxonomy" id="198431"/>
    <lineage>
        <taxon>unclassified sequences</taxon>
        <taxon>environmental samples</taxon>
    </lineage>
</organism>
<feature type="domain" description="Helicase superfamily 3 single-stranded DNA/RNA virus" evidence="2">
    <location>
        <begin position="270"/>
        <end position="330"/>
    </location>
</feature>
<evidence type="ECO:0000256" key="1">
    <source>
        <dbReference type="SAM" id="MobiDB-lite"/>
    </source>
</evidence>
<evidence type="ECO:0000259" key="2">
    <source>
        <dbReference type="Pfam" id="PF00910"/>
    </source>
</evidence>
<dbReference type="GO" id="GO:0003724">
    <property type="term" value="F:RNA helicase activity"/>
    <property type="evidence" value="ECO:0007669"/>
    <property type="project" value="InterPro"/>
</dbReference>
<dbReference type="GO" id="GO:0003723">
    <property type="term" value="F:RNA binding"/>
    <property type="evidence" value="ECO:0007669"/>
    <property type="project" value="InterPro"/>
</dbReference>
<dbReference type="Gene3D" id="3.40.1310.30">
    <property type="match status" value="1"/>
</dbReference>
<protein>
    <recommendedName>
        <fullName evidence="2">Helicase superfamily 3 single-stranded DNA/RNA virus domain-containing protein</fullName>
    </recommendedName>
</protein>
<dbReference type="Pfam" id="PF00910">
    <property type="entry name" value="RNA_helicase"/>
    <property type="match status" value="1"/>
</dbReference>
<evidence type="ECO:0000313" key="3">
    <source>
        <dbReference type="EMBL" id="CRY97508.1"/>
    </source>
</evidence>
<dbReference type="InterPro" id="IPR000605">
    <property type="entry name" value="Helicase_SF3_ssDNA/RNA_vir"/>
</dbReference>